<dbReference type="AlphaFoldDB" id="A0A1G4JYS1"/>
<name>A0A1G4JYS1_9SACH</name>
<evidence type="ECO:0000313" key="2">
    <source>
        <dbReference type="EMBL" id="SCU96360.1"/>
    </source>
</evidence>
<keyword evidence="3" id="KW-1185">Reference proteome</keyword>
<evidence type="ECO:0000256" key="1">
    <source>
        <dbReference type="SAM" id="MobiDB-lite"/>
    </source>
</evidence>
<gene>
    <name evidence="2" type="ORF">LAMI_0F06282G</name>
</gene>
<dbReference type="EMBL" id="LT598467">
    <property type="protein sequence ID" value="SCU96360.1"/>
    <property type="molecule type" value="Genomic_DNA"/>
</dbReference>
<organism evidence="2 3">
    <name type="scientific">Lachancea mirantina</name>
    <dbReference type="NCBI Taxonomy" id="1230905"/>
    <lineage>
        <taxon>Eukaryota</taxon>
        <taxon>Fungi</taxon>
        <taxon>Dikarya</taxon>
        <taxon>Ascomycota</taxon>
        <taxon>Saccharomycotina</taxon>
        <taxon>Saccharomycetes</taxon>
        <taxon>Saccharomycetales</taxon>
        <taxon>Saccharomycetaceae</taxon>
        <taxon>Lachancea</taxon>
    </lineage>
</organism>
<accession>A0A1G4JYS1</accession>
<protein>
    <submittedName>
        <fullName evidence="2">LAMI_0F06282g1_1</fullName>
    </submittedName>
</protein>
<feature type="region of interest" description="Disordered" evidence="1">
    <location>
        <begin position="17"/>
        <end position="38"/>
    </location>
</feature>
<dbReference type="Proteomes" id="UP000191024">
    <property type="component" value="Chromosome F"/>
</dbReference>
<reference evidence="3" key="1">
    <citation type="submission" date="2016-03" db="EMBL/GenBank/DDBJ databases">
        <authorList>
            <person name="Devillers H."/>
        </authorList>
    </citation>
    <scope>NUCLEOTIDE SEQUENCE [LARGE SCALE GENOMIC DNA]</scope>
</reference>
<sequence>MVAKYIWLIPFISSTMPKPRKRAFGNDDSSESDSSDDGYLNYIKARSDKVQKASAAQSWSQKVCEEPKLEEPKSKIPNESRYIKSILESQKDKELGRLYYQAVKNELEQQKFDAKSPRGQKFLTKGYADKKKELEAAAHTVNEREELEAHDLTGLCGRTFFASTSLLRGNDLQESHQHFDNNGQKQVRNSEIRYNDVYVNENYLKGRVEDREPRKVSEKRATEFLKSVKTDADIEQAIQDYWNRQQQHSNLGN</sequence>
<evidence type="ECO:0000313" key="3">
    <source>
        <dbReference type="Proteomes" id="UP000191024"/>
    </source>
</evidence>
<proteinExistence type="predicted"/>